<feature type="compositionally biased region" description="Basic and acidic residues" evidence="1">
    <location>
        <begin position="120"/>
        <end position="134"/>
    </location>
</feature>
<evidence type="ECO:0000313" key="3">
    <source>
        <dbReference type="Proteomes" id="UP001287286"/>
    </source>
</evidence>
<feature type="compositionally biased region" description="Basic residues" evidence="1">
    <location>
        <begin position="230"/>
        <end position="239"/>
    </location>
</feature>
<feature type="region of interest" description="Disordered" evidence="1">
    <location>
        <begin position="154"/>
        <end position="176"/>
    </location>
</feature>
<evidence type="ECO:0000256" key="1">
    <source>
        <dbReference type="SAM" id="MobiDB-lite"/>
    </source>
</evidence>
<reference evidence="2 3" key="1">
    <citation type="journal article" date="2024" name="Microbiol. Resour. Announc.">
        <title>Genome annotations for the ascomycete fungi Trichoderma harzianum, Trichoderma aggressivum, and Purpureocillium lilacinum.</title>
        <authorList>
            <person name="Beijen E.P.W."/>
            <person name="Ohm R.A."/>
        </authorList>
    </citation>
    <scope>NUCLEOTIDE SEQUENCE [LARGE SCALE GENOMIC DNA]</scope>
    <source>
        <strain evidence="2 3">CBS 150709</strain>
    </source>
</reference>
<keyword evidence="3" id="KW-1185">Reference proteome</keyword>
<proteinExistence type="predicted"/>
<feature type="region of interest" description="Disordered" evidence="1">
    <location>
        <begin position="86"/>
        <end position="134"/>
    </location>
</feature>
<organism evidence="2 3">
    <name type="scientific">Purpureocillium lilacinum</name>
    <name type="common">Paecilomyces lilacinus</name>
    <dbReference type="NCBI Taxonomy" id="33203"/>
    <lineage>
        <taxon>Eukaryota</taxon>
        <taxon>Fungi</taxon>
        <taxon>Dikarya</taxon>
        <taxon>Ascomycota</taxon>
        <taxon>Pezizomycotina</taxon>
        <taxon>Sordariomycetes</taxon>
        <taxon>Hypocreomycetidae</taxon>
        <taxon>Hypocreales</taxon>
        <taxon>Ophiocordycipitaceae</taxon>
        <taxon>Purpureocillium</taxon>
    </lineage>
</organism>
<accession>A0ABR0BMH6</accession>
<gene>
    <name evidence="2" type="ORF">Purlil1_10606</name>
</gene>
<feature type="region of interest" description="Disordered" evidence="1">
    <location>
        <begin position="14"/>
        <end position="41"/>
    </location>
</feature>
<feature type="compositionally biased region" description="Polar residues" evidence="1">
    <location>
        <begin position="87"/>
        <end position="105"/>
    </location>
</feature>
<comment type="caution">
    <text evidence="2">The sequence shown here is derived from an EMBL/GenBank/DDBJ whole genome shotgun (WGS) entry which is preliminary data.</text>
</comment>
<sequence>MRIAVFPDYRAAGRLDQGERQPHKLQAHTHASRLSAGEGACPDTRSCVWSSARALHLKAPADQTWGRQGEGRATFQHHQLYEVSARAKTTQQTSGPPNRQATTPSRRFHHSGGRKKGRAIKQESERERERVREGEAEMEEVCGERNNRVRHGSLATTWWPPPRRPPRKQQQSFPNKQATTIKAPTFLKGPRRQFLAAGKTAGEGRGGKRWRAGNAAIAQRGSICICQRVRRHAPPHHSREKPPAAAAAATADGEPFAQRQRRQREGGA</sequence>
<feature type="compositionally biased region" description="Basic residues" evidence="1">
    <location>
        <begin position="106"/>
        <end position="119"/>
    </location>
</feature>
<protein>
    <submittedName>
        <fullName evidence="2">Uncharacterized protein</fullName>
    </submittedName>
</protein>
<dbReference type="Proteomes" id="UP001287286">
    <property type="component" value="Unassembled WGS sequence"/>
</dbReference>
<feature type="region of interest" description="Disordered" evidence="1">
    <location>
        <begin position="230"/>
        <end position="268"/>
    </location>
</feature>
<dbReference type="EMBL" id="JAWRVI010000055">
    <property type="protein sequence ID" value="KAK4083973.1"/>
    <property type="molecule type" value="Genomic_DNA"/>
</dbReference>
<evidence type="ECO:0000313" key="2">
    <source>
        <dbReference type="EMBL" id="KAK4083973.1"/>
    </source>
</evidence>
<name>A0ABR0BMH6_PURLI</name>